<evidence type="ECO:0000313" key="4">
    <source>
        <dbReference type="Proteomes" id="UP001519295"/>
    </source>
</evidence>
<organism evidence="3 4">
    <name type="scientific">Pseudonocardia parietis</name>
    <dbReference type="NCBI Taxonomy" id="570936"/>
    <lineage>
        <taxon>Bacteria</taxon>
        <taxon>Bacillati</taxon>
        <taxon>Actinomycetota</taxon>
        <taxon>Actinomycetes</taxon>
        <taxon>Pseudonocardiales</taxon>
        <taxon>Pseudonocardiaceae</taxon>
        <taxon>Pseudonocardia</taxon>
    </lineage>
</organism>
<protein>
    <submittedName>
        <fullName evidence="3">Uncharacterized protein</fullName>
    </submittedName>
</protein>
<evidence type="ECO:0000313" key="3">
    <source>
        <dbReference type="EMBL" id="MBP2372055.1"/>
    </source>
</evidence>
<feature type="region of interest" description="Disordered" evidence="1">
    <location>
        <begin position="60"/>
        <end position="95"/>
    </location>
</feature>
<comment type="caution">
    <text evidence="3">The sequence shown here is derived from an EMBL/GenBank/DDBJ whole genome shotgun (WGS) entry which is preliminary data.</text>
</comment>
<sequence length="95" mass="9258">MRSTAAIGTGARLSLLTEQPAVQLAVIVSALVALAVPVAGPVLWLGAATVTVLAAIRQPRPEADNPDGGDADGGGGGLGLPLGPFPTPLAGPRSD</sequence>
<keyword evidence="2" id="KW-0812">Transmembrane</keyword>
<evidence type="ECO:0000256" key="1">
    <source>
        <dbReference type="SAM" id="MobiDB-lite"/>
    </source>
</evidence>
<proteinExistence type="predicted"/>
<dbReference type="Proteomes" id="UP001519295">
    <property type="component" value="Unassembled WGS sequence"/>
</dbReference>
<dbReference type="EMBL" id="JAGINU010000004">
    <property type="protein sequence ID" value="MBP2372055.1"/>
    <property type="molecule type" value="Genomic_DNA"/>
</dbReference>
<feature type="compositionally biased region" description="Gly residues" evidence="1">
    <location>
        <begin position="71"/>
        <end position="80"/>
    </location>
</feature>
<evidence type="ECO:0000256" key="2">
    <source>
        <dbReference type="SAM" id="Phobius"/>
    </source>
</evidence>
<keyword evidence="2" id="KW-0472">Membrane</keyword>
<reference evidence="3 4" key="1">
    <citation type="submission" date="2021-03" db="EMBL/GenBank/DDBJ databases">
        <title>Sequencing the genomes of 1000 actinobacteria strains.</title>
        <authorList>
            <person name="Klenk H.-P."/>
        </authorList>
    </citation>
    <scope>NUCLEOTIDE SEQUENCE [LARGE SCALE GENOMIC DNA]</scope>
    <source>
        <strain evidence="3 4">DSM 45256</strain>
    </source>
</reference>
<accession>A0ABS4W7B1</accession>
<keyword evidence="4" id="KW-1185">Reference proteome</keyword>
<feature type="transmembrane region" description="Helical" evidence="2">
    <location>
        <begin position="24"/>
        <end position="56"/>
    </location>
</feature>
<gene>
    <name evidence="3" type="ORF">JOF36_007828</name>
</gene>
<dbReference type="RefSeq" id="WP_210037089.1">
    <property type="nucleotide sequence ID" value="NZ_JAGINU010000004.1"/>
</dbReference>
<name>A0ABS4W7B1_9PSEU</name>
<keyword evidence="2" id="KW-1133">Transmembrane helix</keyword>